<name>A0A9D4KXV2_DREPO</name>
<dbReference type="EMBL" id="JAIWYP010000003">
    <property type="protein sequence ID" value="KAH3847668.1"/>
    <property type="molecule type" value="Genomic_DNA"/>
</dbReference>
<dbReference type="Proteomes" id="UP000828390">
    <property type="component" value="Unassembled WGS sequence"/>
</dbReference>
<keyword evidence="2" id="KW-1185">Reference proteome</keyword>
<gene>
    <name evidence="1" type="ORF">DPMN_089999</name>
</gene>
<evidence type="ECO:0000313" key="2">
    <source>
        <dbReference type="Proteomes" id="UP000828390"/>
    </source>
</evidence>
<reference evidence="1" key="1">
    <citation type="journal article" date="2019" name="bioRxiv">
        <title>The Genome of the Zebra Mussel, Dreissena polymorpha: A Resource for Invasive Species Research.</title>
        <authorList>
            <person name="McCartney M.A."/>
            <person name="Auch B."/>
            <person name="Kono T."/>
            <person name="Mallez S."/>
            <person name="Zhang Y."/>
            <person name="Obille A."/>
            <person name="Becker A."/>
            <person name="Abrahante J.E."/>
            <person name="Garbe J."/>
            <person name="Badalamenti J.P."/>
            <person name="Herman A."/>
            <person name="Mangelson H."/>
            <person name="Liachko I."/>
            <person name="Sullivan S."/>
            <person name="Sone E.D."/>
            <person name="Koren S."/>
            <person name="Silverstein K.A.T."/>
            <person name="Beckman K.B."/>
            <person name="Gohl D.M."/>
        </authorList>
    </citation>
    <scope>NUCLEOTIDE SEQUENCE</scope>
    <source>
        <strain evidence="1">Duluth1</strain>
        <tissue evidence="1">Whole animal</tissue>
    </source>
</reference>
<sequence>MAELGGSTPEKAYMSAIWTMESARLLAQVCLRLAAKSNKPSDLGSCRKARLQALWKTSESGTCPELMQDSPV</sequence>
<evidence type="ECO:0000313" key="1">
    <source>
        <dbReference type="EMBL" id="KAH3847668.1"/>
    </source>
</evidence>
<organism evidence="1 2">
    <name type="scientific">Dreissena polymorpha</name>
    <name type="common">Zebra mussel</name>
    <name type="synonym">Mytilus polymorpha</name>
    <dbReference type="NCBI Taxonomy" id="45954"/>
    <lineage>
        <taxon>Eukaryota</taxon>
        <taxon>Metazoa</taxon>
        <taxon>Spiralia</taxon>
        <taxon>Lophotrochozoa</taxon>
        <taxon>Mollusca</taxon>
        <taxon>Bivalvia</taxon>
        <taxon>Autobranchia</taxon>
        <taxon>Heteroconchia</taxon>
        <taxon>Euheterodonta</taxon>
        <taxon>Imparidentia</taxon>
        <taxon>Neoheterodontei</taxon>
        <taxon>Myida</taxon>
        <taxon>Dreissenoidea</taxon>
        <taxon>Dreissenidae</taxon>
        <taxon>Dreissena</taxon>
    </lineage>
</organism>
<proteinExistence type="predicted"/>
<dbReference type="AlphaFoldDB" id="A0A9D4KXV2"/>
<comment type="caution">
    <text evidence="1">The sequence shown here is derived from an EMBL/GenBank/DDBJ whole genome shotgun (WGS) entry which is preliminary data.</text>
</comment>
<reference evidence="1" key="2">
    <citation type="submission" date="2020-11" db="EMBL/GenBank/DDBJ databases">
        <authorList>
            <person name="McCartney M.A."/>
            <person name="Auch B."/>
            <person name="Kono T."/>
            <person name="Mallez S."/>
            <person name="Becker A."/>
            <person name="Gohl D.M."/>
            <person name="Silverstein K.A.T."/>
            <person name="Koren S."/>
            <person name="Bechman K.B."/>
            <person name="Herman A."/>
            <person name="Abrahante J.E."/>
            <person name="Garbe J."/>
        </authorList>
    </citation>
    <scope>NUCLEOTIDE SEQUENCE</scope>
    <source>
        <strain evidence="1">Duluth1</strain>
        <tissue evidence="1">Whole animal</tissue>
    </source>
</reference>
<accession>A0A9D4KXV2</accession>
<protein>
    <submittedName>
        <fullName evidence="1">Uncharacterized protein</fullName>
    </submittedName>
</protein>